<keyword evidence="6" id="KW-0862">Zinc</keyword>
<evidence type="ECO:0000256" key="5">
    <source>
        <dbReference type="ARBA" id="ARBA00022801"/>
    </source>
</evidence>
<sequence>MKKEKRIRHFLITTIVLLTILSAALLIAVILQATSKTKESDVCVTKECTVAAASLISSMDETQDPCTDFYSYVCGDYIHKTSELYDHFVERKKLLKLQVRELMELPNSPNDPSAVLKARLAYKICLNTTRFEELGITPLKIFVQELGGWPIAVGTNWSPQPNSFIEDILGKLESIGYPGKVFKLLVAPDPTNPDVKIITLDQPNDDSDNFDVTRKKREDKDKDQETRMELIEVTARVIGNNNNTEQITTEVKEMIKLTDDLKNILSPAESRKNQTRLYNKMTIKQLHEITNHTFNWLSFLQIIFGTEIVNENVSINVMEVGYMKKMPLIFEKYGRRTVTNFALWNVISDVFGYVTDKAYSQESLKPTIRWQSCLQDISDSLPFAMWRIFADHVLPNETIQYAQELTSNLHQTYRETIENSEWLDLKTKDNALKKLNAMIKLVGYPEWVSDNTQLNEYYKEYDITTNHFNNMVTATRKSVQKVIREMHKPVDRNEWPDGIGVLTANAFYVIASNTIYIPGGMLQPPFYSPNRSQAMNYGSLGSIIGHEIGHAFDDEGSQMDERGALHEWWTKVSLEVYTKRSQCFKYQYNAYCFNDTQLEAGINDTCVNGGLTLGENVPDNTGIQCAFSAYKRWVKSHHEEKPLVGLKELKPEQLFFISYAYTWCENITPKQWFTYFGEDPHSPGRYRVQGPLSNYRAFTETFQCNLGPMNRGDSSCSLW</sequence>
<dbReference type="InterPro" id="IPR018497">
    <property type="entry name" value="Peptidase_M13_C"/>
</dbReference>
<evidence type="ECO:0000256" key="1">
    <source>
        <dbReference type="ARBA" id="ARBA00001947"/>
    </source>
</evidence>
<dbReference type="GO" id="GO:0005886">
    <property type="term" value="C:plasma membrane"/>
    <property type="evidence" value="ECO:0007669"/>
    <property type="project" value="TreeGrafter"/>
</dbReference>
<evidence type="ECO:0000256" key="7">
    <source>
        <dbReference type="ARBA" id="ARBA00023049"/>
    </source>
</evidence>
<dbReference type="GO" id="GO:0016485">
    <property type="term" value="P:protein processing"/>
    <property type="evidence" value="ECO:0007669"/>
    <property type="project" value="TreeGrafter"/>
</dbReference>
<reference evidence="11" key="2">
    <citation type="submission" date="2015-02" db="UniProtKB">
        <authorList>
            <consortium name="EnsemblMetazoa"/>
        </authorList>
    </citation>
    <scope>IDENTIFICATION</scope>
</reference>
<name>T1JLU6_STRMM</name>
<dbReference type="InterPro" id="IPR042089">
    <property type="entry name" value="Peptidase_M13_dom_2"/>
</dbReference>
<keyword evidence="4" id="KW-0479">Metal-binding</keyword>
<dbReference type="PhylomeDB" id="T1JLU6"/>
<dbReference type="eggNOG" id="KOG3624">
    <property type="taxonomic scope" value="Eukaryota"/>
</dbReference>
<dbReference type="PRINTS" id="PR00786">
    <property type="entry name" value="NEPRILYSIN"/>
</dbReference>
<dbReference type="SUPFAM" id="SSF55486">
    <property type="entry name" value="Metalloproteases ('zincins'), catalytic domain"/>
    <property type="match status" value="1"/>
</dbReference>
<dbReference type="HOGENOM" id="CLU_006187_4_3_1"/>
<dbReference type="GO" id="GO:0046872">
    <property type="term" value="F:metal ion binding"/>
    <property type="evidence" value="ECO:0007669"/>
    <property type="project" value="UniProtKB-KW"/>
</dbReference>
<protein>
    <recommendedName>
        <fullName evidence="13">Peptidase M13 N-terminal domain-containing protein</fullName>
    </recommendedName>
</protein>
<proteinExistence type="inferred from homology"/>
<dbReference type="OMA" id="WCENITP"/>
<dbReference type="EnsemblMetazoa" id="SMAR014826-RA">
    <property type="protein sequence ID" value="SMAR014826-PA"/>
    <property type="gene ID" value="SMAR014826"/>
</dbReference>
<comment type="similarity">
    <text evidence="2">Belongs to the peptidase M13 family.</text>
</comment>
<keyword evidence="12" id="KW-1185">Reference proteome</keyword>
<dbReference type="InterPro" id="IPR024079">
    <property type="entry name" value="MetalloPept_cat_dom_sf"/>
</dbReference>
<feature type="domain" description="Peptidase M13 N-terminal" evidence="10">
    <location>
        <begin position="65"/>
        <end position="445"/>
    </location>
</feature>
<dbReference type="InterPro" id="IPR008753">
    <property type="entry name" value="Peptidase_M13_N"/>
</dbReference>
<accession>T1JLU6</accession>
<keyword evidence="5" id="KW-0378">Hydrolase</keyword>
<evidence type="ECO:0000313" key="11">
    <source>
        <dbReference type="EnsemblMetazoa" id="SMAR014826-PA"/>
    </source>
</evidence>
<feature type="region of interest" description="Disordered" evidence="8">
    <location>
        <begin position="201"/>
        <end position="225"/>
    </location>
</feature>
<dbReference type="PROSITE" id="PS51885">
    <property type="entry name" value="NEPRILYSIN"/>
    <property type="match status" value="1"/>
</dbReference>
<keyword evidence="3" id="KW-0645">Protease</keyword>
<dbReference type="AlphaFoldDB" id="T1JLU6"/>
<evidence type="ECO:0000256" key="6">
    <source>
        <dbReference type="ARBA" id="ARBA00022833"/>
    </source>
</evidence>
<evidence type="ECO:0000313" key="12">
    <source>
        <dbReference type="Proteomes" id="UP000014500"/>
    </source>
</evidence>
<evidence type="ECO:0008006" key="13">
    <source>
        <dbReference type="Google" id="ProtNLM"/>
    </source>
</evidence>
<feature type="compositionally biased region" description="Basic and acidic residues" evidence="8">
    <location>
        <begin position="211"/>
        <end position="225"/>
    </location>
</feature>
<dbReference type="EMBL" id="JH430738">
    <property type="status" value="NOT_ANNOTATED_CDS"/>
    <property type="molecule type" value="Genomic_DNA"/>
</dbReference>
<dbReference type="Gene3D" id="1.10.1380.10">
    <property type="entry name" value="Neutral endopeptidase , domain2"/>
    <property type="match status" value="1"/>
</dbReference>
<evidence type="ECO:0000256" key="8">
    <source>
        <dbReference type="SAM" id="MobiDB-lite"/>
    </source>
</evidence>
<dbReference type="InterPro" id="IPR000718">
    <property type="entry name" value="Peptidase_M13"/>
</dbReference>
<dbReference type="Proteomes" id="UP000014500">
    <property type="component" value="Unassembled WGS sequence"/>
</dbReference>
<evidence type="ECO:0000256" key="2">
    <source>
        <dbReference type="ARBA" id="ARBA00007357"/>
    </source>
</evidence>
<dbReference type="GO" id="GO:0004222">
    <property type="term" value="F:metalloendopeptidase activity"/>
    <property type="evidence" value="ECO:0007669"/>
    <property type="project" value="InterPro"/>
</dbReference>
<feature type="domain" description="Peptidase M13 C-terminal" evidence="9">
    <location>
        <begin position="505"/>
        <end position="710"/>
    </location>
</feature>
<comment type="cofactor">
    <cofactor evidence="1">
        <name>Zn(2+)</name>
        <dbReference type="ChEBI" id="CHEBI:29105"/>
    </cofactor>
</comment>
<dbReference type="Pfam" id="PF01431">
    <property type="entry name" value="Peptidase_M13"/>
    <property type="match status" value="1"/>
</dbReference>
<evidence type="ECO:0000259" key="10">
    <source>
        <dbReference type="Pfam" id="PF05649"/>
    </source>
</evidence>
<reference evidence="12" key="1">
    <citation type="submission" date="2011-05" db="EMBL/GenBank/DDBJ databases">
        <authorList>
            <person name="Richards S.R."/>
            <person name="Qu J."/>
            <person name="Jiang H."/>
            <person name="Jhangiani S.N."/>
            <person name="Agravi P."/>
            <person name="Goodspeed R."/>
            <person name="Gross S."/>
            <person name="Mandapat C."/>
            <person name="Jackson L."/>
            <person name="Mathew T."/>
            <person name="Pu L."/>
            <person name="Thornton R."/>
            <person name="Saada N."/>
            <person name="Wilczek-Boney K.B."/>
            <person name="Lee S."/>
            <person name="Kovar C."/>
            <person name="Wu Y."/>
            <person name="Scherer S.E."/>
            <person name="Worley K.C."/>
            <person name="Muzny D.M."/>
            <person name="Gibbs R."/>
        </authorList>
    </citation>
    <scope>NUCLEOTIDE SEQUENCE</scope>
    <source>
        <strain evidence="12">Brora</strain>
    </source>
</reference>
<dbReference type="Gene3D" id="3.40.390.10">
    <property type="entry name" value="Collagenase (Catalytic Domain)"/>
    <property type="match status" value="1"/>
</dbReference>
<dbReference type="CDD" id="cd08662">
    <property type="entry name" value="M13"/>
    <property type="match status" value="1"/>
</dbReference>
<evidence type="ECO:0000256" key="3">
    <source>
        <dbReference type="ARBA" id="ARBA00022670"/>
    </source>
</evidence>
<evidence type="ECO:0000259" key="9">
    <source>
        <dbReference type="Pfam" id="PF01431"/>
    </source>
</evidence>
<dbReference type="PANTHER" id="PTHR11733">
    <property type="entry name" value="ZINC METALLOPROTEASE FAMILY M13 NEPRILYSIN-RELATED"/>
    <property type="match status" value="1"/>
</dbReference>
<organism evidence="11 12">
    <name type="scientific">Strigamia maritima</name>
    <name type="common">European centipede</name>
    <name type="synonym">Geophilus maritimus</name>
    <dbReference type="NCBI Taxonomy" id="126957"/>
    <lineage>
        <taxon>Eukaryota</taxon>
        <taxon>Metazoa</taxon>
        <taxon>Ecdysozoa</taxon>
        <taxon>Arthropoda</taxon>
        <taxon>Myriapoda</taxon>
        <taxon>Chilopoda</taxon>
        <taxon>Pleurostigmophora</taxon>
        <taxon>Geophilomorpha</taxon>
        <taxon>Linotaeniidae</taxon>
        <taxon>Strigamia</taxon>
    </lineage>
</organism>
<evidence type="ECO:0000256" key="4">
    <source>
        <dbReference type="ARBA" id="ARBA00022723"/>
    </source>
</evidence>
<dbReference type="PANTHER" id="PTHR11733:SF237">
    <property type="entry name" value="NEPRILYSIN-LIKE 4"/>
    <property type="match status" value="1"/>
</dbReference>
<keyword evidence="7" id="KW-0482">Metalloprotease</keyword>
<dbReference type="Pfam" id="PF05649">
    <property type="entry name" value="Peptidase_M13_N"/>
    <property type="match status" value="1"/>
</dbReference>